<evidence type="ECO:0000313" key="2">
    <source>
        <dbReference type="WBParaSite" id="PS1159_v2.g19235.t1"/>
    </source>
</evidence>
<reference evidence="2" key="1">
    <citation type="submission" date="2022-11" db="UniProtKB">
        <authorList>
            <consortium name="WormBaseParasite"/>
        </authorList>
    </citation>
    <scope>IDENTIFICATION</scope>
</reference>
<dbReference type="WBParaSite" id="PS1159_v2.g19235.t1">
    <property type="protein sequence ID" value="PS1159_v2.g19235.t1"/>
    <property type="gene ID" value="PS1159_v2.g19235"/>
</dbReference>
<evidence type="ECO:0000313" key="1">
    <source>
        <dbReference type="Proteomes" id="UP000887580"/>
    </source>
</evidence>
<proteinExistence type="predicted"/>
<protein>
    <submittedName>
        <fullName evidence="2">4-hydroxyphenylpyruvate dioxygenase</fullName>
    </submittedName>
</protein>
<accession>A0AC35FNP9</accession>
<sequence length="381" mass="43337">MEKKANSLDTTCFEIFGVEKFVKYFTIKKASFWYCVNFGFERFAERRSKNWKTNEIAIKNGKVILVFKCPMLPNVEELSEDLIIHGDFIKDVSYSVDNIELIINRIAEAGGKILSPIEKISDENGSVKIAKIASLHGTLIHSIIQNLDYKGIFLPGFCRIENFTLAQKLGPINILSLDHVVENYDENITESVADWYSKILNLTRFWSIDDNQVYTNFSALKAQIVSNSSNNVQVTLVEPVPQNTKGRGQIREYLDFHGGPGIQHIAFKVDSIISIVAEMRNRGVQFLDIPDSYYIQLAKRLDGSPLRVKESLADIQKQQLLIDFDENGYLLQTFSKPMQDRPSLFVEIIQRNNFNGFGAGNFKALFEAVEAEQKKRGTLIE</sequence>
<dbReference type="Proteomes" id="UP000887580">
    <property type="component" value="Unplaced"/>
</dbReference>
<name>A0AC35FNP9_9BILA</name>
<organism evidence="1 2">
    <name type="scientific">Panagrolaimus sp. PS1159</name>
    <dbReference type="NCBI Taxonomy" id="55785"/>
    <lineage>
        <taxon>Eukaryota</taxon>
        <taxon>Metazoa</taxon>
        <taxon>Ecdysozoa</taxon>
        <taxon>Nematoda</taxon>
        <taxon>Chromadorea</taxon>
        <taxon>Rhabditida</taxon>
        <taxon>Tylenchina</taxon>
        <taxon>Panagrolaimomorpha</taxon>
        <taxon>Panagrolaimoidea</taxon>
        <taxon>Panagrolaimidae</taxon>
        <taxon>Panagrolaimus</taxon>
    </lineage>
</organism>